<comment type="caution">
    <text evidence="2">The sequence shown here is derived from an EMBL/GenBank/DDBJ whole genome shotgun (WGS) entry which is preliminary data.</text>
</comment>
<name>A0A7J0BQC8_9BACT</name>
<keyword evidence="1" id="KW-0812">Transmembrane</keyword>
<organism evidence="2 3">
    <name type="scientific">Desulfovibrio psychrotolerans</name>
    <dbReference type="NCBI Taxonomy" id="415242"/>
    <lineage>
        <taxon>Bacteria</taxon>
        <taxon>Pseudomonadati</taxon>
        <taxon>Thermodesulfobacteriota</taxon>
        <taxon>Desulfovibrionia</taxon>
        <taxon>Desulfovibrionales</taxon>
        <taxon>Desulfovibrionaceae</taxon>
        <taxon>Desulfovibrio</taxon>
    </lineage>
</organism>
<keyword evidence="1" id="KW-1133">Transmembrane helix</keyword>
<evidence type="ECO:0000313" key="2">
    <source>
        <dbReference type="EMBL" id="GFM35848.1"/>
    </source>
</evidence>
<evidence type="ECO:0000313" key="3">
    <source>
        <dbReference type="Proteomes" id="UP000503820"/>
    </source>
</evidence>
<reference evidence="2 3" key="1">
    <citation type="submission" date="2020-05" db="EMBL/GenBank/DDBJ databases">
        <title>Draft genome sequence of Desulfovibrio psychrotolerans JS1T.</title>
        <authorList>
            <person name="Ueno A."/>
            <person name="Tamazawa S."/>
            <person name="Tamamura S."/>
            <person name="Murakami T."/>
            <person name="Kiyama T."/>
            <person name="Inomata H."/>
            <person name="Amano Y."/>
            <person name="Miyakawa K."/>
            <person name="Tamaki H."/>
            <person name="Naganuma T."/>
            <person name="Kaneko K."/>
        </authorList>
    </citation>
    <scope>NUCLEOTIDE SEQUENCE [LARGE SCALE GENOMIC DNA]</scope>
    <source>
        <strain evidence="2 3">JS1</strain>
    </source>
</reference>
<dbReference type="Proteomes" id="UP000503820">
    <property type="component" value="Unassembled WGS sequence"/>
</dbReference>
<evidence type="ECO:0000256" key="1">
    <source>
        <dbReference type="SAM" id="Phobius"/>
    </source>
</evidence>
<dbReference type="EMBL" id="BLVP01000001">
    <property type="protein sequence ID" value="GFM35848.1"/>
    <property type="molecule type" value="Genomic_DNA"/>
</dbReference>
<protein>
    <submittedName>
        <fullName evidence="2">Uncharacterized protein</fullName>
    </submittedName>
</protein>
<sequence>MVRFIHYSIENDMFFWQILLLVVVACIAATALSRPYNDKLALRLRKLMIWVVPYVFITVGLCALLLQSGMVAMVFLFSAAACFFLFLKRDIG</sequence>
<dbReference type="AlphaFoldDB" id="A0A7J0BQC8"/>
<keyword evidence="1" id="KW-0472">Membrane</keyword>
<gene>
    <name evidence="2" type="ORF">DSM19430T_05320</name>
</gene>
<dbReference type="RefSeq" id="WP_174408514.1">
    <property type="nucleotide sequence ID" value="NZ_BLVP01000001.1"/>
</dbReference>
<dbReference type="PROSITE" id="PS51257">
    <property type="entry name" value="PROKAR_LIPOPROTEIN"/>
    <property type="match status" value="1"/>
</dbReference>
<accession>A0A7J0BQC8</accession>
<feature type="transmembrane region" description="Helical" evidence="1">
    <location>
        <begin position="14"/>
        <end position="35"/>
    </location>
</feature>
<feature type="transmembrane region" description="Helical" evidence="1">
    <location>
        <begin position="47"/>
        <end position="66"/>
    </location>
</feature>
<proteinExistence type="predicted"/>
<keyword evidence="3" id="KW-1185">Reference proteome</keyword>
<feature type="transmembrane region" description="Helical" evidence="1">
    <location>
        <begin position="72"/>
        <end position="87"/>
    </location>
</feature>